<gene>
    <name evidence="2" type="ORF">AVDCRST_MAG73-2008</name>
</gene>
<accession>A0A6J4U9H4</accession>
<protein>
    <submittedName>
        <fullName evidence="2">Uncharacterized protein</fullName>
    </submittedName>
</protein>
<feature type="compositionally biased region" description="Basic and acidic residues" evidence="1">
    <location>
        <begin position="44"/>
        <end position="58"/>
    </location>
</feature>
<feature type="compositionally biased region" description="Pro residues" evidence="1">
    <location>
        <begin position="89"/>
        <end position="99"/>
    </location>
</feature>
<feature type="compositionally biased region" description="Gly residues" evidence="1">
    <location>
        <begin position="113"/>
        <end position="126"/>
    </location>
</feature>
<organism evidence="2">
    <name type="scientific">uncultured Thermomicrobiales bacterium</name>
    <dbReference type="NCBI Taxonomy" id="1645740"/>
    <lineage>
        <taxon>Bacteria</taxon>
        <taxon>Pseudomonadati</taxon>
        <taxon>Thermomicrobiota</taxon>
        <taxon>Thermomicrobia</taxon>
        <taxon>Thermomicrobiales</taxon>
        <taxon>environmental samples</taxon>
    </lineage>
</organism>
<sequence length="126" mass="13297">VHLPLPPLRLPRPRHRPPDLDPGPVGGRTQAPEAVAKRLLRSPDLPRGRHRRDPDHAGRRARAPPPGRADALHAARQLHHLPAGGAPLAAPPCPGAPRSPRPRRRQRRSARGAAGGPGVGTGVGVV</sequence>
<feature type="compositionally biased region" description="Basic residues" evidence="1">
    <location>
        <begin position="100"/>
        <end position="110"/>
    </location>
</feature>
<proteinExistence type="predicted"/>
<evidence type="ECO:0000256" key="1">
    <source>
        <dbReference type="SAM" id="MobiDB-lite"/>
    </source>
</evidence>
<feature type="compositionally biased region" description="Pro residues" evidence="1">
    <location>
        <begin position="1"/>
        <end position="10"/>
    </location>
</feature>
<feature type="region of interest" description="Disordered" evidence="1">
    <location>
        <begin position="1"/>
        <end position="126"/>
    </location>
</feature>
<feature type="non-terminal residue" evidence="2">
    <location>
        <position position="126"/>
    </location>
</feature>
<reference evidence="2" key="1">
    <citation type="submission" date="2020-02" db="EMBL/GenBank/DDBJ databases">
        <authorList>
            <person name="Meier V. D."/>
        </authorList>
    </citation>
    <scope>NUCLEOTIDE SEQUENCE</scope>
    <source>
        <strain evidence="2">AVDCRST_MAG73</strain>
    </source>
</reference>
<name>A0A6J4U9H4_9BACT</name>
<evidence type="ECO:0000313" key="2">
    <source>
        <dbReference type="EMBL" id="CAA9541762.1"/>
    </source>
</evidence>
<dbReference type="AlphaFoldDB" id="A0A6J4U9H4"/>
<feature type="non-terminal residue" evidence="2">
    <location>
        <position position="1"/>
    </location>
</feature>
<dbReference type="EMBL" id="CADCWE010000126">
    <property type="protein sequence ID" value="CAA9541762.1"/>
    <property type="molecule type" value="Genomic_DNA"/>
</dbReference>